<dbReference type="PANTHER" id="PTHR23310:SF137">
    <property type="entry name" value="ACYL-COA BINDING PROTEIN 3, ISOFORM A-RELATED"/>
    <property type="match status" value="1"/>
</dbReference>
<keyword evidence="1" id="KW-0446">Lipid-binding</keyword>
<dbReference type="GO" id="GO:0006631">
    <property type="term" value="P:fatty acid metabolic process"/>
    <property type="evidence" value="ECO:0007669"/>
    <property type="project" value="TreeGrafter"/>
</dbReference>
<proteinExistence type="predicted"/>
<organism evidence="3 4">
    <name type="scientific">Glossina palpalis gambiensis</name>
    <dbReference type="NCBI Taxonomy" id="67801"/>
    <lineage>
        <taxon>Eukaryota</taxon>
        <taxon>Metazoa</taxon>
        <taxon>Ecdysozoa</taxon>
        <taxon>Arthropoda</taxon>
        <taxon>Hexapoda</taxon>
        <taxon>Insecta</taxon>
        <taxon>Pterygota</taxon>
        <taxon>Neoptera</taxon>
        <taxon>Endopterygota</taxon>
        <taxon>Diptera</taxon>
        <taxon>Brachycera</taxon>
        <taxon>Muscomorpha</taxon>
        <taxon>Hippoboscoidea</taxon>
        <taxon>Glossinidae</taxon>
        <taxon>Glossina</taxon>
    </lineage>
</organism>
<dbReference type="InterPro" id="IPR014352">
    <property type="entry name" value="FERM/acyl-CoA-bd_prot_sf"/>
</dbReference>
<name>A0A1B0B453_9MUSC</name>
<dbReference type="Gene3D" id="1.20.80.10">
    <property type="match status" value="1"/>
</dbReference>
<feature type="domain" description="ACB" evidence="2">
    <location>
        <begin position="3"/>
        <end position="87"/>
    </location>
</feature>
<reference evidence="4" key="1">
    <citation type="submission" date="2015-01" db="EMBL/GenBank/DDBJ databases">
        <authorList>
            <person name="Aksoy S."/>
            <person name="Warren W."/>
            <person name="Wilson R.K."/>
        </authorList>
    </citation>
    <scope>NUCLEOTIDE SEQUENCE [LARGE SCALE GENOMIC DNA]</scope>
    <source>
        <strain evidence="4">IAEA</strain>
    </source>
</reference>
<dbReference type="PRINTS" id="PR00689">
    <property type="entry name" value="ACOABINDINGP"/>
</dbReference>
<dbReference type="PANTHER" id="PTHR23310">
    <property type="entry name" value="ACYL-COA-BINDING PROTEIN, ACBP"/>
    <property type="match status" value="1"/>
</dbReference>
<protein>
    <recommendedName>
        <fullName evidence="2">ACB domain-containing protein</fullName>
    </recommendedName>
</protein>
<dbReference type="Proteomes" id="UP000092460">
    <property type="component" value="Unassembled WGS sequence"/>
</dbReference>
<dbReference type="EnsemblMetazoa" id="GPPI018260-RA">
    <property type="protein sequence ID" value="GPPI018260-PA"/>
    <property type="gene ID" value="GPPI018260"/>
</dbReference>
<accession>A0A1B0B453</accession>
<dbReference type="PROSITE" id="PS51228">
    <property type="entry name" value="ACB_2"/>
    <property type="match status" value="1"/>
</dbReference>
<dbReference type="Pfam" id="PF00887">
    <property type="entry name" value="ACBP"/>
    <property type="match status" value="1"/>
</dbReference>
<dbReference type="STRING" id="67801.A0A1B0B453"/>
<dbReference type="InterPro" id="IPR000582">
    <property type="entry name" value="Acyl-CoA-binding_protein"/>
</dbReference>
<sequence length="87" mass="10348">MSLDEEFNAAAERIKTMTKRPNDEEFLELYALFKQANMGDNNTSKPSLFDLKAKAKWEWWNKQKNKSQDEAKKEYIAFVERMMSKYA</sequence>
<dbReference type="VEuPathDB" id="VectorBase:GPPI018260"/>
<evidence type="ECO:0000256" key="1">
    <source>
        <dbReference type="ARBA" id="ARBA00023121"/>
    </source>
</evidence>
<dbReference type="EMBL" id="JXJN01008177">
    <property type="status" value="NOT_ANNOTATED_CDS"/>
    <property type="molecule type" value="Genomic_DNA"/>
</dbReference>
<evidence type="ECO:0000313" key="3">
    <source>
        <dbReference type="EnsemblMetazoa" id="GPPI018260-PA"/>
    </source>
</evidence>
<dbReference type="AlphaFoldDB" id="A0A1B0B453"/>
<dbReference type="GO" id="GO:0000062">
    <property type="term" value="F:fatty-acyl-CoA binding"/>
    <property type="evidence" value="ECO:0007669"/>
    <property type="project" value="InterPro"/>
</dbReference>
<dbReference type="SUPFAM" id="SSF47027">
    <property type="entry name" value="Acyl-CoA binding protein"/>
    <property type="match status" value="1"/>
</dbReference>
<evidence type="ECO:0000313" key="4">
    <source>
        <dbReference type="Proteomes" id="UP000092460"/>
    </source>
</evidence>
<keyword evidence="4" id="KW-1185">Reference proteome</keyword>
<evidence type="ECO:0000259" key="2">
    <source>
        <dbReference type="PROSITE" id="PS51228"/>
    </source>
</evidence>
<dbReference type="InterPro" id="IPR035984">
    <property type="entry name" value="Acyl-CoA-binding_sf"/>
</dbReference>
<reference evidence="3" key="2">
    <citation type="submission" date="2020-05" db="UniProtKB">
        <authorList>
            <consortium name="EnsemblMetazoa"/>
        </authorList>
    </citation>
    <scope>IDENTIFICATION</scope>
    <source>
        <strain evidence="3">IAEA</strain>
    </source>
</reference>